<dbReference type="CDD" id="cd02503">
    <property type="entry name" value="MobA"/>
    <property type="match status" value="1"/>
</dbReference>
<proteinExistence type="inferred from homology"/>
<dbReference type="InterPro" id="IPR029044">
    <property type="entry name" value="Nucleotide-diphossugar_trans"/>
</dbReference>
<gene>
    <name evidence="8 10" type="primary">mobA</name>
    <name evidence="10" type="ORF">NIES46_16970</name>
</gene>
<dbReference type="PANTHER" id="PTHR19136">
    <property type="entry name" value="MOLYBDENUM COFACTOR GUANYLYLTRANSFERASE"/>
    <property type="match status" value="1"/>
</dbReference>
<evidence type="ECO:0000256" key="6">
    <source>
        <dbReference type="ARBA" id="ARBA00023134"/>
    </source>
</evidence>
<evidence type="ECO:0000256" key="4">
    <source>
        <dbReference type="ARBA" id="ARBA00022741"/>
    </source>
</evidence>
<dbReference type="Pfam" id="PF12804">
    <property type="entry name" value="NTP_transf_3"/>
    <property type="match status" value="1"/>
</dbReference>
<keyword evidence="3 8" id="KW-0479">Metal-binding</keyword>
<feature type="domain" description="MobA-like NTP transferase" evidence="9">
    <location>
        <begin position="8"/>
        <end position="165"/>
    </location>
</feature>
<evidence type="ECO:0000259" key="9">
    <source>
        <dbReference type="Pfam" id="PF12804"/>
    </source>
</evidence>
<feature type="binding site" evidence="8">
    <location>
        <begin position="11"/>
        <end position="13"/>
    </location>
    <ligand>
        <name>GTP</name>
        <dbReference type="ChEBI" id="CHEBI:37565"/>
    </ligand>
</feature>
<comment type="subcellular location">
    <subcellularLocation>
        <location evidence="8">Cytoplasm</location>
    </subcellularLocation>
</comment>
<comment type="catalytic activity">
    <reaction evidence="8">
        <text>Mo-molybdopterin + GTP + H(+) = Mo-molybdopterin guanine dinucleotide + diphosphate</text>
        <dbReference type="Rhea" id="RHEA:34243"/>
        <dbReference type="ChEBI" id="CHEBI:15378"/>
        <dbReference type="ChEBI" id="CHEBI:33019"/>
        <dbReference type="ChEBI" id="CHEBI:37565"/>
        <dbReference type="ChEBI" id="CHEBI:71302"/>
        <dbReference type="ChEBI" id="CHEBI:71310"/>
        <dbReference type="EC" id="2.7.7.77"/>
    </reaction>
</comment>
<comment type="function">
    <text evidence="8">Transfers a GMP moiety from GTP to Mo-molybdopterin (Mo-MPT) cofactor (Moco or molybdenum cofactor) to form Mo-molybdopterin guanine dinucleotide (Mo-MGD) cofactor.</text>
</comment>
<dbReference type="InterPro" id="IPR013482">
    <property type="entry name" value="Molybde_CF_guanTrfase"/>
</dbReference>
<accession>A0A5M3T5C5</accession>
<comment type="caution">
    <text evidence="8">Lacks conserved residue(s) required for the propagation of feature annotation.</text>
</comment>
<comment type="similarity">
    <text evidence="8">Belongs to the MobA family.</text>
</comment>
<dbReference type="HAMAP" id="MF_00316">
    <property type="entry name" value="MobA"/>
    <property type="match status" value="1"/>
</dbReference>
<dbReference type="EC" id="2.7.7.77" evidence="8"/>
<evidence type="ECO:0000256" key="5">
    <source>
        <dbReference type="ARBA" id="ARBA00022842"/>
    </source>
</evidence>
<organism evidence="10 11">
    <name type="scientific">Limnospira platensis NIES-46</name>
    <dbReference type="NCBI Taxonomy" id="1236695"/>
    <lineage>
        <taxon>Bacteria</taxon>
        <taxon>Bacillati</taxon>
        <taxon>Cyanobacteriota</taxon>
        <taxon>Cyanophyceae</taxon>
        <taxon>Oscillatoriophycideae</taxon>
        <taxon>Oscillatoriales</taxon>
        <taxon>Sirenicapillariaceae</taxon>
        <taxon>Limnospira</taxon>
    </lineage>
</organism>
<evidence type="ECO:0000256" key="7">
    <source>
        <dbReference type="ARBA" id="ARBA00023150"/>
    </source>
</evidence>
<evidence type="ECO:0000256" key="2">
    <source>
        <dbReference type="ARBA" id="ARBA00022679"/>
    </source>
</evidence>
<dbReference type="SUPFAM" id="SSF53448">
    <property type="entry name" value="Nucleotide-diphospho-sugar transferases"/>
    <property type="match status" value="1"/>
</dbReference>
<dbReference type="EMBL" id="BIMW01000076">
    <property type="protein sequence ID" value="GCE93645.1"/>
    <property type="molecule type" value="Genomic_DNA"/>
</dbReference>
<evidence type="ECO:0000313" key="11">
    <source>
        <dbReference type="Proteomes" id="UP000326169"/>
    </source>
</evidence>
<keyword evidence="4 8" id="KW-0547">Nucleotide-binding</keyword>
<dbReference type="PANTHER" id="PTHR19136:SF81">
    <property type="entry name" value="MOLYBDENUM COFACTOR GUANYLYLTRANSFERASE"/>
    <property type="match status" value="1"/>
</dbReference>
<keyword evidence="7 8" id="KW-0501">Molybdenum cofactor biosynthesis</keyword>
<comment type="cofactor">
    <cofactor evidence="8">
        <name>Mg(2+)</name>
        <dbReference type="ChEBI" id="CHEBI:18420"/>
    </cofactor>
</comment>
<protein>
    <recommendedName>
        <fullName evidence="8">Probable molybdenum cofactor guanylyltransferase</fullName>
        <shortName evidence="8">MoCo guanylyltransferase</shortName>
        <ecNumber evidence="8">2.7.7.77</ecNumber>
    </recommendedName>
    <alternativeName>
        <fullName evidence="8">GTP:molybdopterin guanylyltransferase</fullName>
    </alternativeName>
    <alternativeName>
        <fullName evidence="8">Mo-MPT guanylyltransferase</fullName>
    </alternativeName>
    <alternativeName>
        <fullName evidence="8">Molybdopterin guanylyltransferase</fullName>
    </alternativeName>
    <alternativeName>
        <fullName evidence="8">Molybdopterin-guanine dinucleotide synthase</fullName>
        <shortName evidence="8">MGD synthase</shortName>
    </alternativeName>
</protein>
<feature type="binding site" evidence="8">
    <location>
        <position position="99"/>
    </location>
    <ligand>
        <name>GTP</name>
        <dbReference type="ChEBI" id="CHEBI:37565"/>
    </ligand>
</feature>
<dbReference type="InterPro" id="IPR025877">
    <property type="entry name" value="MobA-like_NTP_Trfase"/>
</dbReference>
<evidence type="ECO:0000256" key="8">
    <source>
        <dbReference type="HAMAP-Rule" id="MF_00316"/>
    </source>
</evidence>
<dbReference type="GeneID" id="301682554"/>
<keyword evidence="11" id="KW-1185">Reference proteome</keyword>
<dbReference type="RefSeq" id="WP_043468751.1">
    <property type="nucleotide sequence ID" value="NZ_BIMW01000076.1"/>
</dbReference>
<comment type="caution">
    <text evidence="10">The sequence shown here is derived from an EMBL/GenBank/DDBJ whole genome shotgun (WGS) entry which is preliminary data.</text>
</comment>
<reference evidence="10 11" key="1">
    <citation type="journal article" date="2019" name="J Genomics">
        <title>The Draft Genome of a Hydrogen-producing Cyanobacterium, Arthrospira platensis NIES-46.</title>
        <authorList>
            <person name="Suzuki S."/>
            <person name="Yamaguchi H."/>
            <person name="Kawachi M."/>
        </authorList>
    </citation>
    <scope>NUCLEOTIDE SEQUENCE [LARGE SCALE GENOMIC DNA]</scope>
    <source>
        <strain evidence="10 11">NIES-46</strain>
    </source>
</reference>
<keyword evidence="2 8" id="KW-0808">Transferase</keyword>
<comment type="domain">
    <text evidence="8">The N-terminal domain determines nucleotide recognition and specific binding, while the C-terminal domain determines the specific binding to the target protein.</text>
</comment>
<sequence>MADDFLVALILAGGRSSRMGRDKALIPVAGVPLLRRVVEAAGSCCQQVYVLTPWPERYQAVGGSYNLLMETNPGQGPMVALATGLSQIDCVWLLLLACDLPQLQPDILRGWKEQLTLVPPSHLAMIPRHGSRWEPLCGFYRHQALESLQEFMATVERSLQRWLDQVPVTPISVGTVESQMLLNCNTPEDLRAIASEGTSANL</sequence>
<evidence type="ECO:0000313" key="10">
    <source>
        <dbReference type="EMBL" id="GCE93645.1"/>
    </source>
</evidence>
<keyword evidence="5 8" id="KW-0460">Magnesium</keyword>
<keyword evidence="1 8" id="KW-0963">Cytoplasm</keyword>
<dbReference type="NCBIfam" id="NF002741">
    <property type="entry name" value="PRK02726.1"/>
    <property type="match status" value="1"/>
</dbReference>
<feature type="binding site" evidence="8">
    <location>
        <position position="23"/>
    </location>
    <ligand>
        <name>GTP</name>
        <dbReference type="ChEBI" id="CHEBI:37565"/>
    </ligand>
</feature>
<name>A0A5M3T5C5_LIMPL</name>
<dbReference type="Proteomes" id="UP000326169">
    <property type="component" value="Unassembled WGS sequence"/>
</dbReference>
<feature type="binding site" evidence="8">
    <location>
        <position position="99"/>
    </location>
    <ligand>
        <name>Mg(2+)</name>
        <dbReference type="ChEBI" id="CHEBI:18420"/>
    </ligand>
</feature>
<evidence type="ECO:0000256" key="3">
    <source>
        <dbReference type="ARBA" id="ARBA00022723"/>
    </source>
</evidence>
<keyword evidence="6 8" id="KW-0342">GTP-binding</keyword>
<dbReference type="Gene3D" id="3.90.550.10">
    <property type="entry name" value="Spore Coat Polysaccharide Biosynthesis Protein SpsA, Chain A"/>
    <property type="match status" value="1"/>
</dbReference>
<evidence type="ECO:0000256" key="1">
    <source>
        <dbReference type="ARBA" id="ARBA00022490"/>
    </source>
</evidence>